<evidence type="ECO:0008006" key="6">
    <source>
        <dbReference type="Google" id="ProtNLM"/>
    </source>
</evidence>
<keyword evidence="5" id="KW-1185">Reference proteome</keyword>
<dbReference type="GO" id="GO:0016020">
    <property type="term" value="C:membrane"/>
    <property type="evidence" value="ECO:0007669"/>
    <property type="project" value="UniProtKB-SubCell"/>
</dbReference>
<sequence>MKKLLACSALASISLLLANNALADGKHYKHSHPHKHERSYRVEHRKRVVYRDDYARVVRSTPIYRDVAIRVPVDSCHVETVAYNERRGGDSFQGTVVGGLIGAAIGHEVGRNGHATAAGGLIGAAIGNNVAGGSRSVTRYEDREVCSTRYRTEYQRELVGYDVTYRYDGRVYTTETRHHPGDRIVHVRDRY</sequence>
<evidence type="ECO:0000256" key="3">
    <source>
        <dbReference type="SAM" id="SignalP"/>
    </source>
</evidence>
<comment type="caution">
    <text evidence="4">The sequence shown here is derived from an EMBL/GenBank/DDBJ whole genome shotgun (WGS) entry which is preliminary data.</text>
</comment>
<dbReference type="PANTHER" id="PTHR35603">
    <property type="match status" value="1"/>
</dbReference>
<organism evidence="4 5">
    <name type="scientific">Cellvibrio mixtus</name>
    <dbReference type="NCBI Taxonomy" id="39650"/>
    <lineage>
        <taxon>Bacteria</taxon>
        <taxon>Pseudomonadati</taxon>
        <taxon>Pseudomonadota</taxon>
        <taxon>Gammaproteobacteria</taxon>
        <taxon>Cellvibrionales</taxon>
        <taxon>Cellvibrionaceae</taxon>
        <taxon>Cellvibrio</taxon>
    </lineage>
</organism>
<dbReference type="PANTHER" id="PTHR35603:SF2">
    <property type="entry name" value="OUTER MEMBRANE LIPOPROTEIN"/>
    <property type="match status" value="1"/>
</dbReference>
<protein>
    <recommendedName>
        <fullName evidence="6">Glycine zipper 2TM domain-containing protein</fullName>
    </recommendedName>
</protein>
<feature type="signal peptide" evidence="3">
    <location>
        <begin position="1"/>
        <end position="23"/>
    </location>
</feature>
<dbReference type="RefSeq" id="WP_094984240.1">
    <property type="nucleotide sequence ID" value="NZ_NHNI01000001.1"/>
</dbReference>
<keyword evidence="2" id="KW-0472">Membrane</keyword>
<comment type="subcellular location">
    <subcellularLocation>
        <location evidence="1">Membrane</location>
    </subcellularLocation>
</comment>
<gene>
    <name evidence="4" type="ORF">CBP51_06225</name>
</gene>
<evidence type="ECO:0000313" key="5">
    <source>
        <dbReference type="Proteomes" id="UP000216101"/>
    </source>
</evidence>
<name>A0A266Q9T4_9GAMM</name>
<evidence type="ECO:0000256" key="1">
    <source>
        <dbReference type="ARBA" id="ARBA00004370"/>
    </source>
</evidence>
<feature type="chain" id="PRO_5012402120" description="Glycine zipper 2TM domain-containing protein" evidence="3">
    <location>
        <begin position="24"/>
        <end position="191"/>
    </location>
</feature>
<reference evidence="5" key="1">
    <citation type="submission" date="2017-05" db="EMBL/GenBank/DDBJ databases">
        <authorList>
            <person name="Barney B.M."/>
        </authorList>
    </citation>
    <scope>NUCLEOTIDE SEQUENCE [LARGE SCALE GENOMIC DNA]</scope>
    <source>
        <strain evidence="5">PSBB022</strain>
    </source>
</reference>
<evidence type="ECO:0000256" key="2">
    <source>
        <dbReference type="ARBA" id="ARBA00023136"/>
    </source>
</evidence>
<keyword evidence="3" id="KW-0732">Signal</keyword>
<proteinExistence type="predicted"/>
<dbReference type="EMBL" id="NHNI01000001">
    <property type="protein sequence ID" value="OZY86612.1"/>
    <property type="molecule type" value="Genomic_DNA"/>
</dbReference>
<accession>A0A266Q9T4</accession>
<dbReference type="InterPro" id="IPR051407">
    <property type="entry name" value="Bact_OM_lipoprot/Surf_antigen"/>
</dbReference>
<evidence type="ECO:0000313" key="4">
    <source>
        <dbReference type="EMBL" id="OZY86612.1"/>
    </source>
</evidence>
<dbReference type="AlphaFoldDB" id="A0A266Q9T4"/>
<dbReference type="Proteomes" id="UP000216101">
    <property type="component" value="Unassembled WGS sequence"/>
</dbReference>